<accession>A0A0R2CP44</accession>
<proteinExistence type="predicted"/>
<keyword evidence="1" id="KW-1133">Transmembrane helix</keyword>
<feature type="transmembrane region" description="Helical" evidence="1">
    <location>
        <begin position="149"/>
        <end position="167"/>
    </location>
</feature>
<dbReference type="EMBL" id="AYYI01000103">
    <property type="protein sequence ID" value="KRM93029.1"/>
    <property type="molecule type" value="Genomic_DNA"/>
</dbReference>
<reference evidence="2 3" key="1">
    <citation type="journal article" date="2015" name="Genome Announc.">
        <title>Expanding the biotechnology potential of lactobacilli through comparative genomics of 213 strains and associated genera.</title>
        <authorList>
            <person name="Sun Z."/>
            <person name="Harris H.M."/>
            <person name="McCann A."/>
            <person name="Guo C."/>
            <person name="Argimon S."/>
            <person name="Zhang W."/>
            <person name="Yang X."/>
            <person name="Jeffery I.B."/>
            <person name="Cooney J.C."/>
            <person name="Kagawa T.F."/>
            <person name="Liu W."/>
            <person name="Song Y."/>
            <person name="Salvetti E."/>
            <person name="Wrobel A."/>
            <person name="Rasinkangas P."/>
            <person name="Parkhill J."/>
            <person name="Rea M.C."/>
            <person name="O'Sullivan O."/>
            <person name="Ritari J."/>
            <person name="Douillard F.P."/>
            <person name="Paul Ross R."/>
            <person name="Yang R."/>
            <person name="Briner A.E."/>
            <person name="Felis G.E."/>
            <person name="de Vos W.M."/>
            <person name="Barrangou R."/>
            <person name="Klaenhammer T.R."/>
            <person name="Caufield P.W."/>
            <person name="Cui Y."/>
            <person name="Zhang H."/>
            <person name="O'Toole P.W."/>
        </authorList>
    </citation>
    <scope>NUCLEOTIDE SEQUENCE [LARGE SCALE GENOMIC DNA]</scope>
    <source>
        <strain evidence="2 3">DSM 20253</strain>
    </source>
</reference>
<dbReference type="OrthoDB" id="2290590at2"/>
<evidence type="ECO:0000313" key="3">
    <source>
        <dbReference type="Proteomes" id="UP000051638"/>
    </source>
</evidence>
<feature type="transmembrane region" description="Helical" evidence="1">
    <location>
        <begin position="85"/>
        <end position="104"/>
    </location>
</feature>
<dbReference type="Proteomes" id="UP000051638">
    <property type="component" value="Unassembled WGS sequence"/>
</dbReference>
<keyword evidence="1" id="KW-0472">Membrane</keyword>
<dbReference type="STRING" id="1423796.FC24_GL000721"/>
<evidence type="ECO:0000256" key="1">
    <source>
        <dbReference type="SAM" id="Phobius"/>
    </source>
</evidence>
<gene>
    <name evidence="2" type="ORF">FC24_GL000721</name>
</gene>
<name>A0A0R2CP44_9LACO</name>
<protein>
    <submittedName>
        <fullName evidence="2">Uncharacterized protein</fullName>
    </submittedName>
</protein>
<feature type="transmembrane region" description="Helical" evidence="1">
    <location>
        <begin position="57"/>
        <end position="78"/>
    </location>
</feature>
<dbReference type="PATRIC" id="fig|1423796.3.peg.739"/>
<feature type="transmembrane region" description="Helical" evidence="1">
    <location>
        <begin position="12"/>
        <end position="37"/>
    </location>
</feature>
<evidence type="ECO:0000313" key="2">
    <source>
        <dbReference type="EMBL" id="KRM93029.1"/>
    </source>
</evidence>
<sequence length="214" mass="24767">MYIAINPERKFNLIILLLVELILITLMQFQSALLHLINQIGQLIATFILLPSWLNRLGLFASHWSMGLFYALILWFFLWGFKHKLIAAWVLLTYLGGTAVGLFLQKTMTVLPLQITTTIINQRVLILTIISSCLMTALSPLIRQVNKQRVLKVSLWIVNFWLIVTLLKTKTATVSTLLTSTIFAQAWLQFCQAQYLVQFKQLQNWPLFRHSDYN</sequence>
<comment type="caution">
    <text evidence="2">The sequence shown here is derived from an EMBL/GenBank/DDBJ whole genome shotgun (WGS) entry which is preliminary data.</text>
</comment>
<feature type="transmembrane region" description="Helical" evidence="1">
    <location>
        <begin position="124"/>
        <end position="142"/>
    </location>
</feature>
<dbReference type="AlphaFoldDB" id="A0A0R2CP44"/>
<organism evidence="2 3">
    <name type="scientific">Loigolactobacillus rennini DSM 20253</name>
    <dbReference type="NCBI Taxonomy" id="1423796"/>
    <lineage>
        <taxon>Bacteria</taxon>
        <taxon>Bacillati</taxon>
        <taxon>Bacillota</taxon>
        <taxon>Bacilli</taxon>
        <taxon>Lactobacillales</taxon>
        <taxon>Lactobacillaceae</taxon>
        <taxon>Loigolactobacillus</taxon>
    </lineage>
</organism>
<keyword evidence="1" id="KW-0812">Transmembrane</keyword>
<keyword evidence="3" id="KW-1185">Reference proteome</keyword>
<dbReference type="RefSeq" id="WP_057874833.1">
    <property type="nucleotide sequence ID" value="NZ_AYYI01000103.1"/>
</dbReference>